<keyword evidence="7" id="KW-0732">Signal</keyword>
<evidence type="ECO:0000256" key="5">
    <source>
        <dbReference type="ARBA" id="ARBA00023235"/>
    </source>
</evidence>
<organism evidence="9 10">
    <name type="scientific">Streptomyces antnestii</name>
    <dbReference type="NCBI Taxonomy" id="2494256"/>
    <lineage>
        <taxon>Bacteria</taxon>
        <taxon>Bacillati</taxon>
        <taxon>Actinomycetota</taxon>
        <taxon>Actinomycetes</taxon>
        <taxon>Kitasatosporales</taxon>
        <taxon>Streptomycetaceae</taxon>
        <taxon>Streptomyces</taxon>
    </lineage>
</organism>
<evidence type="ECO:0000256" key="3">
    <source>
        <dbReference type="ARBA" id="ARBA00013194"/>
    </source>
</evidence>
<dbReference type="EMBL" id="RZYA01000008">
    <property type="protein sequence ID" value="RVU23244.1"/>
    <property type="molecule type" value="Genomic_DNA"/>
</dbReference>
<dbReference type="AlphaFoldDB" id="A0A437PMF7"/>
<dbReference type="GO" id="GO:0000785">
    <property type="term" value="C:chromatin"/>
    <property type="evidence" value="ECO:0007669"/>
    <property type="project" value="TreeGrafter"/>
</dbReference>
<accession>A0A437PMF7</accession>
<evidence type="ECO:0000256" key="6">
    <source>
        <dbReference type="PROSITE-ProRule" id="PRU00277"/>
    </source>
</evidence>
<evidence type="ECO:0000313" key="9">
    <source>
        <dbReference type="EMBL" id="RVU23244.1"/>
    </source>
</evidence>
<keyword evidence="4 6" id="KW-0697">Rotamase</keyword>
<feature type="domain" description="PPIase FKBP-type" evidence="8">
    <location>
        <begin position="246"/>
        <end position="336"/>
    </location>
</feature>
<reference evidence="9 10" key="1">
    <citation type="submission" date="2019-01" db="EMBL/GenBank/DDBJ databases">
        <title>Genome sequences of Streptomyces and Rhizobium isolates collected from root and soil.</title>
        <authorList>
            <person name="Chhettri S."/>
            <person name="Sevigny J.L."/>
            <person name="Sen A."/>
            <person name="Ennis N."/>
            <person name="Tisa L."/>
        </authorList>
    </citation>
    <scope>NUCLEOTIDE SEQUENCE [LARGE SCALE GENOMIC DNA]</scope>
    <source>
        <strain evidence="9 10">San01</strain>
    </source>
</reference>
<keyword evidence="10" id="KW-1185">Reference proteome</keyword>
<dbReference type="PROSITE" id="PS50059">
    <property type="entry name" value="FKBP_PPIASE"/>
    <property type="match status" value="2"/>
</dbReference>
<dbReference type="Pfam" id="PF00254">
    <property type="entry name" value="FKBP_C"/>
    <property type="match status" value="2"/>
</dbReference>
<feature type="signal peptide" evidence="7">
    <location>
        <begin position="1"/>
        <end position="27"/>
    </location>
</feature>
<evidence type="ECO:0000256" key="4">
    <source>
        <dbReference type="ARBA" id="ARBA00023110"/>
    </source>
</evidence>
<dbReference type="EC" id="5.2.1.8" evidence="3 6"/>
<dbReference type="PANTHER" id="PTHR43811">
    <property type="entry name" value="FKBP-TYPE PEPTIDYL-PROLYL CIS-TRANS ISOMERASE FKPA"/>
    <property type="match status" value="1"/>
</dbReference>
<sequence length="336" mass="34525">MRKSTLLLLVPALLLAACSSTKPTAHSVDGYHRPLPAPSVASVRQDIPEAQATDTVLPTATGPFGARAVISVPKAAPTGKFVVKPLHTGHGRAAHNGDVAIAAYSAVVWKSGKRLADSYKKDARPRVFPVGRGAMLTALDRAVQGQRAGSRVLVVAPPAAAYGAGGNAELGVSGKDTLVFVVDVIRVIAARATVPGSQATVADTLPRVRMDHAQGTAAITVPDRDAPAKLIVEPLVTGAGPVVKSGRTVVLQHSSTTWKSGRGELFMSSRAAGQPLITAIGRGNVLRGWDKALVGQRVGSRVLVVIPASLAYGAHPPKGIPANSTVVSVLDVLAAV</sequence>
<dbReference type="GO" id="GO:0003755">
    <property type="term" value="F:peptidyl-prolyl cis-trans isomerase activity"/>
    <property type="evidence" value="ECO:0007669"/>
    <property type="project" value="UniProtKB-KW"/>
</dbReference>
<dbReference type="PROSITE" id="PS51257">
    <property type="entry name" value="PROKAR_LIPOPROTEIN"/>
    <property type="match status" value="1"/>
</dbReference>
<dbReference type="SUPFAM" id="SSF54534">
    <property type="entry name" value="FKBP-like"/>
    <property type="match status" value="2"/>
</dbReference>
<comment type="similarity">
    <text evidence="2">Belongs to the FKBP-type PPIase family.</text>
</comment>
<evidence type="ECO:0000256" key="1">
    <source>
        <dbReference type="ARBA" id="ARBA00000971"/>
    </source>
</evidence>
<keyword evidence="5 6" id="KW-0413">Isomerase</keyword>
<evidence type="ECO:0000259" key="8">
    <source>
        <dbReference type="PROSITE" id="PS50059"/>
    </source>
</evidence>
<protein>
    <recommendedName>
        <fullName evidence="3 6">peptidylprolyl isomerase</fullName>
        <ecNumber evidence="3 6">5.2.1.8</ecNumber>
    </recommendedName>
</protein>
<evidence type="ECO:0000256" key="7">
    <source>
        <dbReference type="SAM" id="SignalP"/>
    </source>
</evidence>
<dbReference type="InterPro" id="IPR001179">
    <property type="entry name" value="PPIase_FKBP_dom"/>
</dbReference>
<comment type="catalytic activity">
    <reaction evidence="1 6">
        <text>[protein]-peptidylproline (omega=180) = [protein]-peptidylproline (omega=0)</text>
        <dbReference type="Rhea" id="RHEA:16237"/>
        <dbReference type="Rhea" id="RHEA-COMP:10747"/>
        <dbReference type="Rhea" id="RHEA-COMP:10748"/>
        <dbReference type="ChEBI" id="CHEBI:83833"/>
        <dbReference type="ChEBI" id="CHEBI:83834"/>
        <dbReference type="EC" id="5.2.1.8"/>
    </reaction>
</comment>
<dbReference type="InterPro" id="IPR046357">
    <property type="entry name" value="PPIase_dom_sf"/>
</dbReference>
<gene>
    <name evidence="9" type="ORF">EOT10_19750</name>
</gene>
<dbReference type="OrthoDB" id="25996at2"/>
<dbReference type="Proteomes" id="UP000283128">
    <property type="component" value="Unassembled WGS sequence"/>
</dbReference>
<dbReference type="Gene3D" id="3.10.50.40">
    <property type="match status" value="2"/>
</dbReference>
<name>A0A437PMF7_9ACTN</name>
<comment type="caution">
    <text evidence="9">The sequence shown here is derived from an EMBL/GenBank/DDBJ whole genome shotgun (WGS) entry which is preliminary data.</text>
</comment>
<dbReference type="RefSeq" id="WP_127829527.1">
    <property type="nucleotide sequence ID" value="NZ_RZYA01000008.1"/>
</dbReference>
<evidence type="ECO:0000256" key="2">
    <source>
        <dbReference type="ARBA" id="ARBA00006577"/>
    </source>
</evidence>
<proteinExistence type="inferred from homology"/>
<feature type="chain" id="PRO_5018966894" description="peptidylprolyl isomerase" evidence="7">
    <location>
        <begin position="28"/>
        <end position="336"/>
    </location>
</feature>
<evidence type="ECO:0000313" key="10">
    <source>
        <dbReference type="Proteomes" id="UP000283128"/>
    </source>
</evidence>
<dbReference type="PANTHER" id="PTHR43811:SF19">
    <property type="entry name" value="39 KDA FK506-BINDING NUCLEAR PROTEIN"/>
    <property type="match status" value="1"/>
</dbReference>
<feature type="domain" description="PPIase FKBP-type" evidence="8">
    <location>
        <begin position="97"/>
        <end position="188"/>
    </location>
</feature>